<evidence type="ECO:0000259" key="1">
    <source>
        <dbReference type="Pfam" id="PF14479"/>
    </source>
</evidence>
<dbReference type="InterPro" id="IPR029498">
    <property type="entry name" value="HeLo_dom"/>
</dbReference>
<keyword evidence="3" id="KW-1185">Reference proteome</keyword>
<comment type="caution">
    <text evidence="2">The sequence shown here is derived from an EMBL/GenBank/DDBJ whole genome shotgun (WGS) entry which is preliminary data.</text>
</comment>
<dbReference type="GeneID" id="92014726"/>
<dbReference type="Proteomes" id="UP001430584">
    <property type="component" value="Unassembled WGS sequence"/>
</dbReference>
<evidence type="ECO:0000313" key="3">
    <source>
        <dbReference type="Proteomes" id="UP001430584"/>
    </source>
</evidence>
<dbReference type="Gene3D" id="1.20.120.1020">
    <property type="entry name" value="Prion-inhibition and propagation, HeLo domain"/>
    <property type="match status" value="1"/>
</dbReference>
<dbReference type="EMBL" id="JAJVCZ030000013">
    <property type="protein sequence ID" value="KAL0253188.1"/>
    <property type="molecule type" value="Genomic_DNA"/>
</dbReference>
<protein>
    <recommendedName>
        <fullName evidence="1">Prion-inhibition and propagation HeLo domain-containing protein</fullName>
    </recommendedName>
</protein>
<reference evidence="2 3" key="1">
    <citation type="submission" date="2024-02" db="EMBL/GenBank/DDBJ databases">
        <title>De novo assembly and annotation of 12 fungi associated with fruit tree decline syndrome in Ontario, Canada.</title>
        <authorList>
            <person name="Sulman M."/>
            <person name="Ellouze W."/>
            <person name="Ilyukhin E."/>
        </authorList>
    </citation>
    <scope>NUCLEOTIDE SEQUENCE [LARGE SCALE GENOMIC DNA]</scope>
    <source>
        <strain evidence="2 3">FDS-637</strain>
    </source>
</reference>
<evidence type="ECO:0000313" key="2">
    <source>
        <dbReference type="EMBL" id="KAL0253188.1"/>
    </source>
</evidence>
<dbReference type="InterPro" id="IPR038305">
    <property type="entry name" value="HeLo_sf"/>
</dbReference>
<organism evidence="2 3">
    <name type="scientific">Diplodia seriata</name>
    <dbReference type="NCBI Taxonomy" id="420778"/>
    <lineage>
        <taxon>Eukaryota</taxon>
        <taxon>Fungi</taxon>
        <taxon>Dikarya</taxon>
        <taxon>Ascomycota</taxon>
        <taxon>Pezizomycotina</taxon>
        <taxon>Dothideomycetes</taxon>
        <taxon>Dothideomycetes incertae sedis</taxon>
        <taxon>Botryosphaeriales</taxon>
        <taxon>Botryosphaeriaceae</taxon>
        <taxon>Diplodia</taxon>
    </lineage>
</organism>
<proteinExistence type="predicted"/>
<gene>
    <name evidence="2" type="ORF">SLS55_010641</name>
</gene>
<feature type="domain" description="Prion-inhibition and propagation HeLo" evidence="1">
    <location>
        <begin position="6"/>
        <end position="207"/>
    </location>
</feature>
<accession>A0ABR3BXR6</accession>
<dbReference type="PANTHER" id="PTHR37542">
    <property type="entry name" value="HELO DOMAIN-CONTAINING PROTEIN-RELATED"/>
    <property type="match status" value="1"/>
</dbReference>
<dbReference type="RefSeq" id="XP_066627832.1">
    <property type="nucleotide sequence ID" value="XM_066782020.1"/>
</dbReference>
<name>A0ABR3BXR6_9PEZI</name>
<dbReference type="PANTHER" id="PTHR37542:SF3">
    <property type="entry name" value="PRION-INHIBITION AND PROPAGATION HELO DOMAIN-CONTAINING PROTEIN"/>
    <property type="match status" value="1"/>
</dbReference>
<dbReference type="Pfam" id="PF14479">
    <property type="entry name" value="HeLo"/>
    <property type="match status" value="1"/>
</dbReference>
<sequence>MEFTSSAVELFEVAIDSFGVIQLARDFEQEFATCQLKLDILQLRLSRWGEVSGINKTVIKEATRDGQLTVRKNQPGHPTKDSAEHYLVSIKDLLDKTKYKADQMRASVAASGAQIVDPDSKVPNHLKVVRRKFHESLRKRKSQGAQAVHSIQLVFYKKDHFEEFIGYIISLLNSLEQLFPDQAERFQQLSREECLGITKPNLEELEEINDKCDPWMKRTVDEGIALGNDAGRITINQKENVGQTMGVLHGDVHVSGWNSGPGSLTIHYDAQGRAENVPKHSPPVQRRA</sequence>